<reference evidence="1 2" key="1">
    <citation type="submission" date="2018-02" db="EMBL/GenBank/DDBJ databases">
        <title>Genome sequence of the basidiomycete white-rot fungus Phlebia centrifuga.</title>
        <authorList>
            <person name="Granchi Z."/>
            <person name="Peng M."/>
            <person name="de Vries R.P."/>
            <person name="Hilden K."/>
            <person name="Makela M.R."/>
            <person name="Grigoriev I."/>
            <person name="Riley R."/>
        </authorList>
    </citation>
    <scope>NUCLEOTIDE SEQUENCE [LARGE SCALE GENOMIC DNA]</scope>
    <source>
        <strain evidence="1 2">FBCC195</strain>
    </source>
</reference>
<dbReference type="Proteomes" id="UP000186601">
    <property type="component" value="Unassembled WGS sequence"/>
</dbReference>
<dbReference type="OrthoDB" id="2755483at2759"/>
<proteinExistence type="predicted"/>
<comment type="caution">
    <text evidence="1">The sequence shown here is derived from an EMBL/GenBank/DDBJ whole genome shotgun (WGS) entry which is preliminary data.</text>
</comment>
<name>A0A2R6NH34_9APHY</name>
<dbReference type="AlphaFoldDB" id="A0A2R6NH34"/>
<gene>
    <name evidence="1" type="ORF">PHLCEN_2v12431</name>
</gene>
<dbReference type="STRING" id="98765.A0A2R6NH34"/>
<feature type="non-terminal residue" evidence="1">
    <location>
        <position position="1"/>
    </location>
</feature>
<accession>A0A2R6NH34</accession>
<protein>
    <submittedName>
        <fullName evidence="1">Uncharacterized protein</fullName>
    </submittedName>
</protein>
<keyword evidence="2" id="KW-1185">Reference proteome</keyword>
<evidence type="ECO:0000313" key="1">
    <source>
        <dbReference type="EMBL" id="PSR71696.1"/>
    </source>
</evidence>
<organism evidence="1 2">
    <name type="scientific">Hermanssonia centrifuga</name>
    <dbReference type="NCBI Taxonomy" id="98765"/>
    <lineage>
        <taxon>Eukaryota</taxon>
        <taxon>Fungi</taxon>
        <taxon>Dikarya</taxon>
        <taxon>Basidiomycota</taxon>
        <taxon>Agaricomycotina</taxon>
        <taxon>Agaricomycetes</taxon>
        <taxon>Polyporales</taxon>
        <taxon>Meruliaceae</taxon>
        <taxon>Hermanssonia</taxon>
    </lineage>
</organism>
<evidence type="ECO:0000313" key="2">
    <source>
        <dbReference type="Proteomes" id="UP000186601"/>
    </source>
</evidence>
<sequence>WHIKKDLVDRSPTEDLYTPLVQLAMYRDPFQAMDNYYNWNNMVSICQLCVHPTSDLTPFTAEYVLSSAVDAGKCGYLPLTAFSDDLQTIPMLVPQRPYVASMQRNDIGRIPAVLFNVNGSPGICLAHAQVRNLEGLVNPDDRPLTGFGVKVTYRIEVIYHRLYNLREDWGTYTVFASQWPGYTSFNRQKHALRGTREKQSITRAKMAVHVAEVMKDFIEENATLDTTDPTWRVGSHGINLGDLYLLEIHQVAKASLQPVIAYRPSNLNQTIWG</sequence>
<dbReference type="EMBL" id="MLYV02001249">
    <property type="protein sequence ID" value="PSR71696.1"/>
    <property type="molecule type" value="Genomic_DNA"/>
</dbReference>